<dbReference type="GO" id="GO:0009306">
    <property type="term" value="P:protein secretion"/>
    <property type="evidence" value="ECO:0007669"/>
    <property type="project" value="InterPro"/>
</dbReference>
<dbReference type="PANTHER" id="PTHR30386:SF26">
    <property type="entry name" value="TRANSPORT PROTEIN COMB"/>
    <property type="match status" value="1"/>
</dbReference>
<feature type="domain" description="AprE-like beta-barrel" evidence="12">
    <location>
        <begin position="335"/>
        <end position="424"/>
    </location>
</feature>
<evidence type="ECO:0000313" key="14">
    <source>
        <dbReference type="Proteomes" id="UP000182894"/>
    </source>
</evidence>
<evidence type="ECO:0000313" key="13">
    <source>
        <dbReference type="EMBL" id="SDH18306.1"/>
    </source>
</evidence>
<dbReference type="Pfam" id="PF25994">
    <property type="entry name" value="HH_AprE"/>
    <property type="match status" value="1"/>
</dbReference>
<dbReference type="EMBL" id="FNCO01000005">
    <property type="protein sequence ID" value="SDH18306.1"/>
    <property type="molecule type" value="Genomic_DNA"/>
</dbReference>
<feature type="coiled-coil region" evidence="10">
    <location>
        <begin position="164"/>
        <end position="198"/>
    </location>
</feature>
<keyword evidence="7 9" id="KW-1133">Transmembrane helix</keyword>
<dbReference type="InterPro" id="IPR010129">
    <property type="entry name" value="T1SS_HlyD"/>
</dbReference>
<keyword evidence="4 9" id="KW-1003">Cell membrane</keyword>
<dbReference type="InterPro" id="IPR006144">
    <property type="entry name" value="Secretion_HlyD_CS"/>
</dbReference>
<dbReference type="OrthoDB" id="9775513at2"/>
<evidence type="ECO:0000256" key="9">
    <source>
        <dbReference type="RuleBase" id="RU365093"/>
    </source>
</evidence>
<gene>
    <name evidence="13" type="ORF">SAMN05216605_1054</name>
</gene>
<dbReference type="InterPro" id="IPR058781">
    <property type="entry name" value="HH_AprE-like"/>
</dbReference>
<feature type="domain" description="AprE-like long alpha-helical hairpin" evidence="11">
    <location>
        <begin position="121"/>
        <end position="291"/>
    </location>
</feature>
<keyword evidence="10" id="KW-0175">Coiled coil</keyword>
<evidence type="ECO:0000256" key="5">
    <source>
        <dbReference type="ARBA" id="ARBA00022519"/>
    </source>
</evidence>
<keyword evidence="8 9" id="KW-0472">Membrane</keyword>
<dbReference type="NCBIfam" id="TIGR01843">
    <property type="entry name" value="type_I_hlyD"/>
    <property type="match status" value="1"/>
</dbReference>
<reference evidence="14" key="1">
    <citation type="submission" date="2016-10" db="EMBL/GenBank/DDBJ databases">
        <authorList>
            <person name="Varghese N."/>
            <person name="Submissions S."/>
        </authorList>
    </citation>
    <scope>NUCLEOTIDE SEQUENCE [LARGE SCALE GENOMIC DNA]</scope>
    <source>
        <strain evidence="14">ATCC 700689</strain>
    </source>
</reference>
<dbReference type="Gene3D" id="2.40.30.170">
    <property type="match status" value="1"/>
</dbReference>
<dbReference type="GO" id="GO:0005886">
    <property type="term" value="C:plasma membrane"/>
    <property type="evidence" value="ECO:0007669"/>
    <property type="project" value="UniProtKB-SubCell"/>
</dbReference>
<dbReference type="PROSITE" id="PS00543">
    <property type="entry name" value="HLYD_FAMILY"/>
    <property type="match status" value="1"/>
</dbReference>
<protein>
    <recommendedName>
        <fullName evidence="9">Membrane fusion protein (MFP) family protein</fullName>
    </recommendedName>
</protein>
<dbReference type="AlphaFoldDB" id="A0A1G8ABT8"/>
<evidence type="ECO:0000256" key="7">
    <source>
        <dbReference type="ARBA" id="ARBA00022989"/>
    </source>
</evidence>
<evidence type="ECO:0000259" key="12">
    <source>
        <dbReference type="Pfam" id="PF26002"/>
    </source>
</evidence>
<evidence type="ECO:0000256" key="3">
    <source>
        <dbReference type="ARBA" id="ARBA00022448"/>
    </source>
</evidence>
<feature type="transmembrane region" description="Helical" evidence="9">
    <location>
        <begin position="36"/>
        <end position="56"/>
    </location>
</feature>
<evidence type="ECO:0000256" key="8">
    <source>
        <dbReference type="ARBA" id="ARBA00023136"/>
    </source>
</evidence>
<accession>A0A1G8ABT8</accession>
<dbReference type="InterPro" id="IPR050739">
    <property type="entry name" value="MFP"/>
</dbReference>
<evidence type="ECO:0000256" key="4">
    <source>
        <dbReference type="ARBA" id="ARBA00022475"/>
    </source>
</evidence>
<sequence>MSSAQGYFHPGRQVDTEFMPEVAGVAAQDSSRGSRITVWITAALIICALVWAKFAVLQEVTMGEGKAIPSSKVQVIQNLEGGIVTEIFVREGQIVNKGDTLLRLDDTRFLSNKGESEVDKYTLMAQVDRLSAESEGRPFKPSAVVLAKAPQVAADEQSLYDSRQRRLASEQRTLQEQLRQKTQEVAEFRSKQDQYRNQLGFIQQELSMSAPLVNSGAVSPVEIIRLKGKASEARGQMDATSLAIPRAEAAINEIKSKIQESQDSFRSDAAKDLNDKRADLAKASATSIAIDDRVTRTTVTSPVKGIVKTLKVNTIGGVVQPGSDMVEIVPLEDNLLIEAKVRPQDVAFLHPGQKAMVKFSAYDYTIYGGLPAKLELIGADTTTDDKGNTFYLIQVRTDKNHLGSDAKPLLIIPGMVATVDIITGEKSVMDYLLKPVLKARTEALRER</sequence>
<evidence type="ECO:0000256" key="1">
    <source>
        <dbReference type="ARBA" id="ARBA00004377"/>
    </source>
</evidence>
<dbReference type="Gene3D" id="2.40.50.100">
    <property type="match status" value="1"/>
</dbReference>
<organism evidence="13 14">
    <name type="scientific">Pseudomonas abietaniphila</name>
    <dbReference type="NCBI Taxonomy" id="89065"/>
    <lineage>
        <taxon>Bacteria</taxon>
        <taxon>Pseudomonadati</taxon>
        <taxon>Pseudomonadota</taxon>
        <taxon>Gammaproteobacteria</taxon>
        <taxon>Pseudomonadales</taxon>
        <taxon>Pseudomonadaceae</taxon>
        <taxon>Pseudomonas</taxon>
    </lineage>
</organism>
<name>A0A1G8ABT8_9PSED</name>
<dbReference type="RefSeq" id="WP_074752543.1">
    <property type="nucleotide sequence ID" value="NZ_FNCO01000005.1"/>
</dbReference>
<evidence type="ECO:0000256" key="10">
    <source>
        <dbReference type="SAM" id="Coils"/>
    </source>
</evidence>
<proteinExistence type="inferred from homology"/>
<comment type="similarity">
    <text evidence="2 9">Belongs to the membrane fusion protein (MFP) (TC 8.A.1) family.</text>
</comment>
<keyword evidence="5 9" id="KW-0997">Cell inner membrane</keyword>
<dbReference type="InterPro" id="IPR058982">
    <property type="entry name" value="Beta-barrel_AprE"/>
</dbReference>
<dbReference type="Pfam" id="PF26002">
    <property type="entry name" value="Beta-barrel_AprE"/>
    <property type="match status" value="1"/>
</dbReference>
<dbReference type="Proteomes" id="UP000182894">
    <property type="component" value="Unassembled WGS sequence"/>
</dbReference>
<evidence type="ECO:0000259" key="11">
    <source>
        <dbReference type="Pfam" id="PF25994"/>
    </source>
</evidence>
<dbReference type="STRING" id="89065.SAMN05216605_1054"/>
<evidence type="ECO:0000256" key="2">
    <source>
        <dbReference type="ARBA" id="ARBA00009477"/>
    </source>
</evidence>
<keyword evidence="6 9" id="KW-0812">Transmembrane</keyword>
<keyword evidence="3 9" id="KW-0813">Transport</keyword>
<keyword evidence="14" id="KW-1185">Reference proteome</keyword>
<evidence type="ECO:0000256" key="6">
    <source>
        <dbReference type="ARBA" id="ARBA00022692"/>
    </source>
</evidence>
<comment type="subcellular location">
    <subcellularLocation>
        <location evidence="1 9">Cell inner membrane</location>
        <topology evidence="1 9">Single-pass membrane protein</topology>
    </subcellularLocation>
</comment>
<dbReference type="PRINTS" id="PR01490">
    <property type="entry name" value="RTXTOXIND"/>
</dbReference>
<dbReference type="PANTHER" id="PTHR30386">
    <property type="entry name" value="MEMBRANE FUSION SUBUNIT OF EMRAB-TOLC MULTIDRUG EFFLUX PUMP"/>
    <property type="match status" value="1"/>
</dbReference>